<proteinExistence type="predicted"/>
<dbReference type="EMBL" id="MNCJ02000323">
    <property type="protein sequence ID" value="KAF5795189.1"/>
    <property type="molecule type" value="Genomic_DNA"/>
</dbReference>
<comment type="caution">
    <text evidence="1">The sequence shown here is derived from an EMBL/GenBank/DDBJ whole genome shotgun (WGS) entry which is preliminary data.</text>
</comment>
<dbReference type="Gramene" id="mRNA:HanXRQr2_Chr08g0336741">
    <property type="protein sequence ID" value="mRNA:HanXRQr2_Chr08g0336741"/>
    <property type="gene ID" value="HanXRQr2_Chr08g0336741"/>
</dbReference>
<reference evidence="1" key="2">
    <citation type="submission" date="2020-06" db="EMBL/GenBank/DDBJ databases">
        <title>Helianthus annuus Genome sequencing and assembly Release 2.</title>
        <authorList>
            <person name="Gouzy J."/>
            <person name="Langlade N."/>
            <person name="Munos S."/>
        </authorList>
    </citation>
    <scope>NUCLEOTIDE SEQUENCE</scope>
    <source>
        <tissue evidence="1">Leaves</tissue>
    </source>
</reference>
<keyword evidence="2" id="KW-1185">Reference proteome</keyword>
<evidence type="ECO:0000313" key="2">
    <source>
        <dbReference type="Proteomes" id="UP000215914"/>
    </source>
</evidence>
<gene>
    <name evidence="1" type="ORF">HanXRQr2_Chr08g0336741</name>
</gene>
<sequence>MCFWILGRDMAMAVKVTIGKLQQSTYFCSAGLSTKTLLKALNVTFNLFQH</sequence>
<accession>A0A9K3IE24</accession>
<organism evidence="1 2">
    <name type="scientific">Helianthus annuus</name>
    <name type="common">Common sunflower</name>
    <dbReference type="NCBI Taxonomy" id="4232"/>
    <lineage>
        <taxon>Eukaryota</taxon>
        <taxon>Viridiplantae</taxon>
        <taxon>Streptophyta</taxon>
        <taxon>Embryophyta</taxon>
        <taxon>Tracheophyta</taxon>
        <taxon>Spermatophyta</taxon>
        <taxon>Magnoliopsida</taxon>
        <taxon>eudicotyledons</taxon>
        <taxon>Gunneridae</taxon>
        <taxon>Pentapetalae</taxon>
        <taxon>asterids</taxon>
        <taxon>campanulids</taxon>
        <taxon>Asterales</taxon>
        <taxon>Asteraceae</taxon>
        <taxon>Asteroideae</taxon>
        <taxon>Heliantheae alliance</taxon>
        <taxon>Heliantheae</taxon>
        <taxon>Helianthus</taxon>
    </lineage>
</organism>
<name>A0A9K3IE24_HELAN</name>
<dbReference type="AlphaFoldDB" id="A0A9K3IE24"/>
<reference evidence="1" key="1">
    <citation type="journal article" date="2017" name="Nature">
        <title>The sunflower genome provides insights into oil metabolism, flowering and Asterid evolution.</title>
        <authorList>
            <person name="Badouin H."/>
            <person name="Gouzy J."/>
            <person name="Grassa C.J."/>
            <person name="Murat F."/>
            <person name="Staton S.E."/>
            <person name="Cottret L."/>
            <person name="Lelandais-Briere C."/>
            <person name="Owens G.L."/>
            <person name="Carrere S."/>
            <person name="Mayjonade B."/>
            <person name="Legrand L."/>
            <person name="Gill N."/>
            <person name="Kane N.C."/>
            <person name="Bowers J.E."/>
            <person name="Hubner S."/>
            <person name="Bellec A."/>
            <person name="Berard A."/>
            <person name="Berges H."/>
            <person name="Blanchet N."/>
            <person name="Boniface M.C."/>
            <person name="Brunel D."/>
            <person name="Catrice O."/>
            <person name="Chaidir N."/>
            <person name="Claudel C."/>
            <person name="Donnadieu C."/>
            <person name="Faraut T."/>
            <person name="Fievet G."/>
            <person name="Helmstetter N."/>
            <person name="King M."/>
            <person name="Knapp S.J."/>
            <person name="Lai Z."/>
            <person name="Le Paslier M.C."/>
            <person name="Lippi Y."/>
            <person name="Lorenzon L."/>
            <person name="Mandel J.R."/>
            <person name="Marage G."/>
            <person name="Marchand G."/>
            <person name="Marquand E."/>
            <person name="Bret-Mestries E."/>
            <person name="Morien E."/>
            <person name="Nambeesan S."/>
            <person name="Nguyen T."/>
            <person name="Pegot-Espagnet P."/>
            <person name="Pouilly N."/>
            <person name="Raftis F."/>
            <person name="Sallet E."/>
            <person name="Schiex T."/>
            <person name="Thomas J."/>
            <person name="Vandecasteele C."/>
            <person name="Vares D."/>
            <person name="Vear F."/>
            <person name="Vautrin S."/>
            <person name="Crespi M."/>
            <person name="Mangin B."/>
            <person name="Burke J.M."/>
            <person name="Salse J."/>
            <person name="Munos S."/>
            <person name="Vincourt P."/>
            <person name="Rieseberg L.H."/>
            <person name="Langlade N.B."/>
        </authorList>
    </citation>
    <scope>NUCLEOTIDE SEQUENCE</scope>
    <source>
        <tissue evidence="1">Leaves</tissue>
    </source>
</reference>
<evidence type="ECO:0000313" key="1">
    <source>
        <dbReference type="EMBL" id="KAF5795189.1"/>
    </source>
</evidence>
<protein>
    <submittedName>
        <fullName evidence="1">Uncharacterized protein</fullName>
    </submittedName>
</protein>
<dbReference type="Proteomes" id="UP000215914">
    <property type="component" value="Unassembled WGS sequence"/>
</dbReference>